<comment type="caution">
    <text evidence="1">The sequence shown here is derived from an EMBL/GenBank/DDBJ whole genome shotgun (WGS) entry which is preliminary data.</text>
</comment>
<dbReference type="Proteomes" id="UP000178302">
    <property type="component" value="Unassembled WGS sequence"/>
</dbReference>
<gene>
    <name evidence="1" type="ORF">A2909_02075</name>
</gene>
<reference evidence="1 2" key="1">
    <citation type="journal article" date="2016" name="Nat. Commun.">
        <title>Thousands of microbial genomes shed light on interconnected biogeochemical processes in an aquifer system.</title>
        <authorList>
            <person name="Anantharaman K."/>
            <person name="Brown C.T."/>
            <person name="Hug L.A."/>
            <person name="Sharon I."/>
            <person name="Castelle C.J."/>
            <person name="Probst A.J."/>
            <person name="Thomas B.C."/>
            <person name="Singh A."/>
            <person name="Wilkins M.J."/>
            <person name="Karaoz U."/>
            <person name="Brodie E.L."/>
            <person name="Williams K.H."/>
            <person name="Hubbard S.S."/>
            <person name="Banfield J.F."/>
        </authorList>
    </citation>
    <scope>NUCLEOTIDE SEQUENCE [LARGE SCALE GENOMIC DNA]</scope>
</reference>
<organism evidence="1 2">
    <name type="scientific">Candidatus Tagabacteria bacterium RIFCSPLOWO2_01_FULL_39_11</name>
    <dbReference type="NCBI Taxonomy" id="1802295"/>
    <lineage>
        <taxon>Bacteria</taxon>
        <taxon>Candidatus Tagaibacteriota</taxon>
    </lineage>
</organism>
<protein>
    <submittedName>
        <fullName evidence="1">Uncharacterized protein</fullName>
    </submittedName>
</protein>
<proteinExistence type="predicted"/>
<evidence type="ECO:0000313" key="2">
    <source>
        <dbReference type="Proteomes" id="UP000178302"/>
    </source>
</evidence>
<accession>A0A1G2LQ66</accession>
<dbReference type="AlphaFoldDB" id="A0A1G2LQ66"/>
<sequence length="60" mass="7197">MKSKLLCFSSDSRREIFCIERSEIENRRTKILESQNFLYGLCFSVVLYHKRQDAPIKIQK</sequence>
<name>A0A1G2LQ66_9BACT</name>
<evidence type="ECO:0000313" key="1">
    <source>
        <dbReference type="EMBL" id="OHA13674.1"/>
    </source>
</evidence>
<dbReference type="EMBL" id="MHQZ01000026">
    <property type="protein sequence ID" value="OHA13674.1"/>
    <property type="molecule type" value="Genomic_DNA"/>
</dbReference>